<protein>
    <submittedName>
        <fullName evidence="1">Uncharacterized protein</fullName>
    </submittedName>
</protein>
<reference evidence="1" key="2">
    <citation type="submission" date="2020-02" db="EMBL/GenBank/DDBJ databases">
        <authorList>
            <consortium name="NCBI Pathogen Detection Project"/>
        </authorList>
    </citation>
    <scope>NUCLEOTIDE SEQUENCE</scope>
    <source>
        <strain evidence="1">1839</strain>
    </source>
</reference>
<sequence>MNNISGRVYIWYPRHENIGHCSLQIGEEYSPENYVSWWPDGTAKVFGKNNALNSHFIDNGEIKQLPYILIPKEYDIQLEKEQPHVTYYLHQDSFLLEKMQIAWQQIKTKNSPHYRMIGKNCADIVGRVLTEGASEICRRYVVRKARPGLFTTPRDIASMLNHLAKEGRVQKEVSPSCPKRCRNFIYVCMKMR</sequence>
<proteinExistence type="predicted"/>
<name>A0A765X5W4_ECOLX</name>
<organism evidence="1">
    <name type="scientific">Escherichia coli</name>
    <dbReference type="NCBI Taxonomy" id="562"/>
    <lineage>
        <taxon>Bacteria</taxon>
        <taxon>Pseudomonadati</taxon>
        <taxon>Pseudomonadota</taxon>
        <taxon>Gammaproteobacteria</taxon>
        <taxon>Enterobacterales</taxon>
        <taxon>Enterobacteriaceae</taxon>
        <taxon>Escherichia</taxon>
    </lineage>
</organism>
<dbReference type="AlphaFoldDB" id="A0A765X5W4"/>
<evidence type="ECO:0000313" key="1">
    <source>
        <dbReference type="EMBL" id="HAG5773189.1"/>
    </source>
</evidence>
<gene>
    <name evidence="1" type="ORF">GGB84_005005</name>
</gene>
<accession>A0A765X5W4</accession>
<dbReference type="EMBL" id="DAAYTU010000078">
    <property type="protein sequence ID" value="HAG5773189.1"/>
    <property type="molecule type" value="Genomic_DNA"/>
</dbReference>
<reference evidence="1" key="1">
    <citation type="journal article" date="2018" name="Genome Biol.">
        <title>SKESA: strategic k-mer extension for scrupulous assemblies.</title>
        <authorList>
            <person name="Souvorov A."/>
            <person name="Agarwala R."/>
            <person name="Lipman D.J."/>
        </authorList>
    </citation>
    <scope>NUCLEOTIDE SEQUENCE [LARGE SCALE GENOMIC DNA]</scope>
    <source>
        <strain evidence="1">1839</strain>
    </source>
</reference>
<comment type="caution">
    <text evidence="1">The sequence shown here is derived from an EMBL/GenBank/DDBJ whole genome shotgun (WGS) entry which is preliminary data.</text>
</comment>